<keyword evidence="2" id="KW-1185">Reference proteome</keyword>
<name>A6TSS7_ALKMQ</name>
<dbReference type="Proteomes" id="UP000001572">
    <property type="component" value="Chromosome"/>
</dbReference>
<sequence length="360" mass="40978">MTKKGNIRRLFPGGNTSLGFYSHFDHIIDVKNANHVFFVKGGPGVGKSHMMKKIGYEMVDRGYDIEFHHCAADPDSVDAVVIPELKIAMLDGTAPHVEDPKYPGAVDEVINLGDYWDEAAMKVNRKGIIENTMANSHIYKRVYKYLPAAKLIHDDIEWIYGYAMDFVKVNQATKALIKEIFDGIEDQERIGKKRHLLGSAITLEGHVDYVETYVGPMDKVLYIKGAPGTGKSTLLEKIAEMAVEKGYDIEIHHEPLVPDKIETLLIPGLDIAITTHEKYKQYLALNLNQFLDQKKIEQYREELDYSERLFKQLINDAMKNLQKTKKAHDVMESYYVPNVNFDGVNELRAKILDKILSYAK</sequence>
<dbReference type="Gene3D" id="3.40.50.300">
    <property type="entry name" value="P-loop containing nucleotide triphosphate hydrolases"/>
    <property type="match status" value="2"/>
</dbReference>
<accession>A6TSS7</accession>
<gene>
    <name evidence="1" type="ordered locus">Amet_3105</name>
</gene>
<organism evidence="1 2">
    <name type="scientific">Alkaliphilus metalliredigens (strain QYMF)</name>
    <dbReference type="NCBI Taxonomy" id="293826"/>
    <lineage>
        <taxon>Bacteria</taxon>
        <taxon>Bacillati</taxon>
        <taxon>Bacillota</taxon>
        <taxon>Clostridia</taxon>
        <taxon>Peptostreptococcales</taxon>
        <taxon>Natronincolaceae</taxon>
        <taxon>Alkaliphilus</taxon>
    </lineage>
</organism>
<dbReference type="InterPro" id="IPR027417">
    <property type="entry name" value="P-loop_NTPase"/>
</dbReference>
<dbReference type="OrthoDB" id="9781752at2"/>
<dbReference type="KEGG" id="amt:Amet_3105"/>
<dbReference type="STRING" id="293826.Amet_3105"/>
<dbReference type="SUPFAM" id="SSF52540">
    <property type="entry name" value="P-loop containing nucleoside triphosphate hydrolases"/>
    <property type="match status" value="2"/>
</dbReference>
<evidence type="ECO:0000313" key="1">
    <source>
        <dbReference type="EMBL" id="ABR49245.1"/>
    </source>
</evidence>
<dbReference type="AlphaFoldDB" id="A6TSS7"/>
<reference evidence="2" key="1">
    <citation type="journal article" date="2016" name="Genome Announc.">
        <title>Complete genome sequence of Alkaliphilus metalliredigens strain QYMF, an alkaliphilic and metal-reducing bacterium isolated from borax-contaminated leachate ponds.</title>
        <authorList>
            <person name="Hwang C."/>
            <person name="Copeland A."/>
            <person name="Lucas S."/>
            <person name="Lapidus A."/>
            <person name="Barry K."/>
            <person name="Detter J.C."/>
            <person name="Glavina Del Rio T."/>
            <person name="Hammon N."/>
            <person name="Israni S."/>
            <person name="Dalin E."/>
            <person name="Tice H."/>
            <person name="Pitluck S."/>
            <person name="Chertkov O."/>
            <person name="Brettin T."/>
            <person name="Bruce D."/>
            <person name="Han C."/>
            <person name="Schmutz J."/>
            <person name="Larimer F."/>
            <person name="Land M.L."/>
            <person name="Hauser L."/>
            <person name="Kyrpides N."/>
            <person name="Mikhailova N."/>
            <person name="Ye Q."/>
            <person name="Zhou J."/>
            <person name="Richardson P."/>
            <person name="Fields M.W."/>
        </authorList>
    </citation>
    <scope>NUCLEOTIDE SEQUENCE [LARGE SCALE GENOMIC DNA]</scope>
    <source>
        <strain evidence="2">QYMF</strain>
    </source>
</reference>
<evidence type="ECO:0000313" key="2">
    <source>
        <dbReference type="Proteomes" id="UP000001572"/>
    </source>
</evidence>
<protein>
    <submittedName>
        <fullName evidence="1">ATPase</fullName>
    </submittedName>
</protein>
<dbReference type="eggNOG" id="COG1763">
    <property type="taxonomic scope" value="Bacteria"/>
</dbReference>
<dbReference type="EMBL" id="CP000724">
    <property type="protein sequence ID" value="ABR49245.1"/>
    <property type="molecule type" value="Genomic_DNA"/>
</dbReference>
<proteinExistence type="predicted"/>
<dbReference type="HOGENOM" id="CLU_063820_0_0_9"/>
<dbReference type="RefSeq" id="WP_012064211.1">
    <property type="nucleotide sequence ID" value="NC_009633.1"/>
</dbReference>